<name>A0A517Y1R4_9BACT</name>
<keyword evidence="2" id="KW-1133">Transmembrane helix</keyword>
<keyword evidence="4" id="KW-1185">Reference proteome</keyword>
<gene>
    <name evidence="3" type="ORF">ETAA1_56630</name>
</gene>
<accession>A0A517Y1R4</accession>
<proteinExistence type="predicted"/>
<keyword evidence="2" id="KW-0472">Membrane</keyword>
<dbReference type="RefSeq" id="WP_145243887.1">
    <property type="nucleotide sequence ID" value="NZ_CP036273.1"/>
</dbReference>
<dbReference type="OrthoDB" id="288422at2"/>
<organism evidence="3 4">
    <name type="scientific">Urbifossiella limnaea</name>
    <dbReference type="NCBI Taxonomy" id="2528023"/>
    <lineage>
        <taxon>Bacteria</taxon>
        <taxon>Pseudomonadati</taxon>
        <taxon>Planctomycetota</taxon>
        <taxon>Planctomycetia</taxon>
        <taxon>Gemmatales</taxon>
        <taxon>Gemmataceae</taxon>
        <taxon>Urbifossiella</taxon>
    </lineage>
</organism>
<evidence type="ECO:0000313" key="4">
    <source>
        <dbReference type="Proteomes" id="UP000319576"/>
    </source>
</evidence>
<dbReference type="KEGG" id="uli:ETAA1_56630"/>
<dbReference type="AlphaFoldDB" id="A0A517Y1R4"/>
<dbReference type="EMBL" id="CP036273">
    <property type="protein sequence ID" value="QDU23658.1"/>
    <property type="molecule type" value="Genomic_DNA"/>
</dbReference>
<feature type="region of interest" description="Disordered" evidence="1">
    <location>
        <begin position="156"/>
        <end position="187"/>
    </location>
</feature>
<keyword evidence="2" id="KW-0812">Transmembrane</keyword>
<protein>
    <submittedName>
        <fullName evidence="3">Uncharacterized protein</fullName>
    </submittedName>
</protein>
<dbReference type="Proteomes" id="UP000319576">
    <property type="component" value="Chromosome"/>
</dbReference>
<evidence type="ECO:0000256" key="1">
    <source>
        <dbReference type="SAM" id="MobiDB-lite"/>
    </source>
</evidence>
<evidence type="ECO:0000256" key="2">
    <source>
        <dbReference type="SAM" id="Phobius"/>
    </source>
</evidence>
<sequence length="187" mass="21036">MVAVGLVLAAALVLFGAGTALRQRRAMARLRTERYLPSDDRAYLRGQVRRRVATGTVLVMIGGLIAVYYLSGMDARVDEIARKDRSGVPIPDDEDRADKDFTRTVAAYWVGILGLVFVAGCLAVFDFWATRRYWMSQYRLLKADHEAKLQRDLAVHRQAKENDRMNRMNRGGRPPGPADETDEEPPV</sequence>
<reference evidence="3 4" key="1">
    <citation type="submission" date="2019-02" db="EMBL/GenBank/DDBJ databases">
        <title>Deep-cultivation of Planctomycetes and their phenomic and genomic characterization uncovers novel biology.</title>
        <authorList>
            <person name="Wiegand S."/>
            <person name="Jogler M."/>
            <person name="Boedeker C."/>
            <person name="Pinto D."/>
            <person name="Vollmers J."/>
            <person name="Rivas-Marin E."/>
            <person name="Kohn T."/>
            <person name="Peeters S.H."/>
            <person name="Heuer A."/>
            <person name="Rast P."/>
            <person name="Oberbeckmann S."/>
            <person name="Bunk B."/>
            <person name="Jeske O."/>
            <person name="Meyerdierks A."/>
            <person name="Storesund J.E."/>
            <person name="Kallscheuer N."/>
            <person name="Luecker S."/>
            <person name="Lage O.M."/>
            <person name="Pohl T."/>
            <person name="Merkel B.J."/>
            <person name="Hornburger P."/>
            <person name="Mueller R.-W."/>
            <person name="Bruemmer F."/>
            <person name="Labrenz M."/>
            <person name="Spormann A.M."/>
            <person name="Op den Camp H."/>
            <person name="Overmann J."/>
            <person name="Amann R."/>
            <person name="Jetten M.S.M."/>
            <person name="Mascher T."/>
            <person name="Medema M.H."/>
            <person name="Devos D.P."/>
            <person name="Kaster A.-K."/>
            <person name="Ovreas L."/>
            <person name="Rohde M."/>
            <person name="Galperin M.Y."/>
            <person name="Jogler C."/>
        </authorList>
    </citation>
    <scope>NUCLEOTIDE SEQUENCE [LARGE SCALE GENOMIC DNA]</scope>
    <source>
        <strain evidence="3 4">ETA_A1</strain>
    </source>
</reference>
<evidence type="ECO:0000313" key="3">
    <source>
        <dbReference type="EMBL" id="QDU23658.1"/>
    </source>
</evidence>
<feature type="transmembrane region" description="Helical" evidence="2">
    <location>
        <begin position="52"/>
        <end position="70"/>
    </location>
</feature>
<feature type="transmembrane region" description="Helical" evidence="2">
    <location>
        <begin position="106"/>
        <end position="129"/>
    </location>
</feature>
<feature type="compositionally biased region" description="Basic and acidic residues" evidence="1">
    <location>
        <begin position="156"/>
        <end position="166"/>
    </location>
</feature>